<evidence type="ECO:0000313" key="3">
    <source>
        <dbReference type="Proteomes" id="UP000215914"/>
    </source>
</evidence>
<keyword evidence="3" id="KW-1185">Reference proteome</keyword>
<proteinExistence type="inferred from homology"/>
<dbReference type="InParanoid" id="A0A251TJ28"/>
<accession>A0A251TJ28</accession>
<dbReference type="AlphaFoldDB" id="A0A251TJ28"/>
<gene>
    <name evidence="2" type="ORF">HannXRQ_Chr10g0294941</name>
</gene>
<dbReference type="SMR" id="A0A251TJ28"/>
<dbReference type="EMBL" id="CM007899">
    <property type="protein sequence ID" value="OTG11090.1"/>
    <property type="molecule type" value="Genomic_DNA"/>
</dbReference>
<dbReference type="PANTHER" id="PTHR23201:SF132">
    <property type="entry name" value="GIBBERELLIN-REGULATED PROTEIN 1-LIKE"/>
    <property type="match status" value="1"/>
</dbReference>
<dbReference type="Pfam" id="PF02704">
    <property type="entry name" value="GASA"/>
    <property type="match status" value="1"/>
</dbReference>
<dbReference type="Proteomes" id="UP000215914">
    <property type="component" value="Chromosome 10"/>
</dbReference>
<comment type="similarity">
    <text evidence="1">Belongs to the GASA family.</text>
</comment>
<dbReference type="InterPro" id="IPR003854">
    <property type="entry name" value="GASA"/>
</dbReference>
<sequence>MLHFMANIRAAEPYQGRNEPTDTSQTTSVRVFVFMVFTRCKRYIDVGVFSFLHYTVSHDCGKACATRCMLSKRPHLCNRACGTCCGRCNCVPPGTSGNYEACACYAEMTTRGNKKKCP</sequence>
<name>A0A251TJ28_HELAN</name>
<evidence type="ECO:0000256" key="1">
    <source>
        <dbReference type="ARBA" id="ARBA00010582"/>
    </source>
</evidence>
<evidence type="ECO:0000313" key="2">
    <source>
        <dbReference type="EMBL" id="OTG11090.1"/>
    </source>
</evidence>
<protein>
    <submittedName>
        <fullName evidence="2">Putative gibberellin regulated protein</fullName>
    </submittedName>
</protein>
<reference evidence="3" key="1">
    <citation type="journal article" date="2017" name="Nature">
        <title>The sunflower genome provides insights into oil metabolism, flowering and Asterid evolution.</title>
        <authorList>
            <person name="Badouin H."/>
            <person name="Gouzy J."/>
            <person name="Grassa C.J."/>
            <person name="Murat F."/>
            <person name="Staton S.E."/>
            <person name="Cottret L."/>
            <person name="Lelandais-Briere C."/>
            <person name="Owens G.L."/>
            <person name="Carrere S."/>
            <person name="Mayjonade B."/>
            <person name="Legrand L."/>
            <person name="Gill N."/>
            <person name="Kane N.C."/>
            <person name="Bowers J.E."/>
            <person name="Hubner S."/>
            <person name="Bellec A."/>
            <person name="Berard A."/>
            <person name="Berges H."/>
            <person name="Blanchet N."/>
            <person name="Boniface M.C."/>
            <person name="Brunel D."/>
            <person name="Catrice O."/>
            <person name="Chaidir N."/>
            <person name="Claudel C."/>
            <person name="Donnadieu C."/>
            <person name="Faraut T."/>
            <person name="Fievet G."/>
            <person name="Helmstetter N."/>
            <person name="King M."/>
            <person name="Knapp S.J."/>
            <person name="Lai Z."/>
            <person name="Le Paslier M.C."/>
            <person name="Lippi Y."/>
            <person name="Lorenzon L."/>
            <person name="Mandel J.R."/>
            <person name="Marage G."/>
            <person name="Marchand G."/>
            <person name="Marquand E."/>
            <person name="Bret-Mestries E."/>
            <person name="Morien E."/>
            <person name="Nambeesan S."/>
            <person name="Nguyen T."/>
            <person name="Pegot-Espagnet P."/>
            <person name="Pouilly N."/>
            <person name="Raftis F."/>
            <person name="Sallet E."/>
            <person name="Schiex T."/>
            <person name="Thomas J."/>
            <person name="Vandecasteele C."/>
            <person name="Vares D."/>
            <person name="Vear F."/>
            <person name="Vautrin S."/>
            <person name="Crespi M."/>
            <person name="Mangin B."/>
            <person name="Burke J.M."/>
            <person name="Salse J."/>
            <person name="Munos S."/>
            <person name="Vincourt P."/>
            <person name="Rieseberg L.H."/>
            <person name="Langlade N.B."/>
        </authorList>
    </citation>
    <scope>NUCLEOTIDE SEQUENCE [LARGE SCALE GENOMIC DNA]</scope>
    <source>
        <strain evidence="3">cv. SF193</strain>
    </source>
</reference>
<dbReference type="PANTHER" id="PTHR23201">
    <property type="entry name" value="EXTENSIN, PROLINE-RICH PROTEIN"/>
    <property type="match status" value="1"/>
</dbReference>
<organism evidence="2 3">
    <name type="scientific">Helianthus annuus</name>
    <name type="common">Common sunflower</name>
    <dbReference type="NCBI Taxonomy" id="4232"/>
    <lineage>
        <taxon>Eukaryota</taxon>
        <taxon>Viridiplantae</taxon>
        <taxon>Streptophyta</taxon>
        <taxon>Embryophyta</taxon>
        <taxon>Tracheophyta</taxon>
        <taxon>Spermatophyta</taxon>
        <taxon>Magnoliopsida</taxon>
        <taxon>eudicotyledons</taxon>
        <taxon>Gunneridae</taxon>
        <taxon>Pentapetalae</taxon>
        <taxon>asterids</taxon>
        <taxon>campanulids</taxon>
        <taxon>Asterales</taxon>
        <taxon>Asteraceae</taxon>
        <taxon>Asteroideae</taxon>
        <taxon>Heliantheae alliance</taxon>
        <taxon>Heliantheae</taxon>
        <taxon>Helianthus</taxon>
    </lineage>
</organism>